<protein>
    <submittedName>
        <fullName evidence="1">Uncharacterized protein</fullName>
    </submittedName>
</protein>
<dbReference type="EMBL" id="JAWHQM010000007">
    <property type="protein sequence ID" value="KAK5628077.1"/>
    <property type="molecule type" value="Genomic_DNA"/>
</dbReference>
<comment type="caution">
    <text evidence="1">The sequence shown here is derived from an EMBL/GenBank/DDBJ whole genome shotgun (WGS) entry which is preliminary data.</text>
</comment>
<organism evidence="1 2">
    <name type="scientific">Xylaria bambusicola</name>
    <dbReference type="NCBI Taxonomy" id="326684"/>
    <lineage>
        <taxon>Eukaryota</taxon>
        <taxon>Fungi</taxon>
        <taxon>Dikarya</taxon>
        <taxon>Ascomycota</taxon>
        <taxon>Pezizomycotina</taxon>
        <taxon>Sordariomycetes</taxon>
        <taxon>Xylariomycetidae</taxon>
        <taxon>Xylariales</taxon>
        <taxon>Xylariaceae</taxon>
        <taxon>Xylaria</taxon>
    </lineage>
</organism>
<evidence type="ECO:0000313" key="2">
    <source>
        <dbReference type="Proteomes" id="UP001305414"/>
    </source>
</evidence>
<sequence>MAVSSSSQCYQAVRRHLRPHHDSIWVPESLLASTFERYATTFRTGARYGSSVPGPMEHRKRLAKRHMGELHFGQSQSSASVWDLANLVDLTQWKWTPPTLPDARRRRNVNAPKTRQLFDAALNRLRSLSPRTDTTDHLEPPNQTLLPENVVLSGVAEILPSVSWGANHTPLDIIAAALNSLSLPKSDGVKDPWPSFSKFCDSWHQALSDGLFHGEAISQILAGISECLSAEFVDVFSSRTTDQLKLRLLDATIEGLSKRQIDSTTTFDYVAWNSILHEVSTIQMNTLRVFAKAMACIPKSCIEAVFPGVLENLNAFFKALGQVTALPTKTRQTRKMAVPLQSLGDPELRFYLDEVTKMVIGYKSIDDIDYTAVRYSWLQLLARLPGVDWGYLSQACIALQAGSVARPLTDFEVCQLFLLWANVQAPLERYIELHNVILWRTEVYSLLGALLWKSRQFILVMQFSKFLHAIGRETHITSLVRGVGHIRKGPRRLAKMALGMRRPLAAVEILCLFEESTRNQLSFWESRFGFKALEILSWAPNFNHGKLYNALQFKTGWSIGIGRQGPRRAVAQSHINKLVAVGIVSALSPHISERKALSLILSCYANIRSHGKQPSLPFLRAFIHHLTRQLKDGGPGITSRLRYALYIIHKHLGRRAALQVGLAMQQRRKSNFGLR</sequence>
<dbReference type="AlphaFoldDB" id="A0AAN7UGZ8"/>
<proteinExistence type="predicted"/>
<accession>A0AAN7UGZ8</accession>
<gene>
    <name evidence="1" type="ORF">RRF57_003792</name>
</gene>
<evidence type="ECO:0000313" key="1">
    <source>
        <dbReference type="EMBL" id="KAK5628077.1"/>
    </source>
</evidence>
<name>A0AAN7UGZ8_9PEZI</name>
<dbReference type="Proteomes" id="UP001305414">
    <property type="component" value="Unassembled WGS sequence"/>
</dbReference>
<keyword evidence="2" id="KW-1185">Reference proteome</keyword>
<reference evidence="1 2" key="1">
    <citation type="submission" date="2023-10" db="EMBL/GenBank/DDBJ databases">
        <title>Draft genome sequence of Xylaria bambusicola isolate GMP-LS, the root and basal stem rot pathogen of sugarcane in Indonesia.</title>
        <authorList>
            <person name="Selvaraj P."/>
            <person name="Muralishankar V."/>
            <person name="Muruganantham S."/>
            <person name="Sp S."/>
            <person name="Haryani S."/>
            <person name="Lau K.J.X."/>
            <person name="Naqvi N.I."/>
        </authorList>
    </citation>
    <scope>NUCLEOTIDE SEQUENCE [LARGE SCALE GENOMIC DNA]</scope>
    <source>
        <strain evidence="1">GMP-LS</strain>
    </source>
</reference>